<proteinExistence type="predicted"/>
<evidence type="ECO:0000259" key="1">
    <source>
        <dbReference type="PROSITE" id="PS51677"/>
    </source>
</evidence>
<dbReference type="PROSITE" id="PS51677">
    <property type="entry name" value="NODB"/>
    <property type="match status" value="1"/>
</dbReference>
<name>A0A7Y9GNN3_9MICO</name>
<dbReference type="InterPro" id="IPR002509">
    <property type="entry name" value="NODB_dom"/>
</dbReference>
<keyword evidence="3" id="KW-1185">Reference proteome</keyword>
<dbReference type="PANTHER" id="PTHR10587:SF137">
    <property type="entry name" value="4-DEOXY-4-FORMAMIDO-L-ARABINOSE-PHOSPHOUNDECAPRENOL DEFORMYLASE ARND-RELATED"/>
    <property type="match status" value="1"/>
</dbReference>
<gene>
    <name evidence="2" type="ORF">BJ991_000753</name>
</gene>
<evidence type="ECO:0000313" key="3">
    <source>
        <dbReference type="Proteomes" id="UP000576969"/>
    </source>
</evidence>
<evidence type="ECO:0000313" key="2">
    <source>
        <dbReference type="EMBL" id="NYE18725.1"/>
    </source>
</evidence>
<dbReference type="PANTHER" id="PTHR10587">
    <property type="entry name" value="GLYCOSYL TRANSFERASE-RELATED"/>
    <property type="match status" value="1"/>
</dbReference>
<dbReference type="EMBL" id="JACCBV010000001">
    <property type="protein sequence ID" value="NYE18725.1"/>
    <property type="molecule type" value="Genomic_DNA"/>
</dbReference>
<feature type="domain" description="NodB homology" evidence="1">
    <location>
        <begin position="50"/>
        <end position="241"/>
    </location>
</feature>
<dbReference type="InterPro" id="IPR011330">
    <property type="entry name" value="Glyco_hydro/deAcase_b/a-brl"/>
</dbReference>
<comment type="caution">
    <text evidence="2">The sequence shown here is derived from an EMBL/GenBank/DDBJ whole genome shotgun (WGS) entry which is preliminary data.</text>
</comment>
<dbReference type="InterPro" id="IPR050248">
    <property type="entry name" value="Polysacc_deacetylase_ArnD"/>
</dbReference>
<dbReference type="Gene3D" id="3.20.20.370">
    <property type="entry name" value="Glycoside hydrolase/deacetylase"/>
    <property type="match status" value="1"/>
</dbReference>
<dbReference type="SUPFAM" id="SSF88713">
    <property type="entry name" value="Glycoside hydrolase/deacetylase"/>
    <property type="match status" value="1"/>
</dbReference>
<sequence length="259" mass="28772">MKAVVVRPVVVWGGREMVGGEFSAQSALPRFVPSFASSPLGTYCVDTTDRTLSLTYDDGPNPDDTPRILELLAERGRAATFYVLGQQVKQHPRIVRRIVDEGHELALHGDTHDSLLTMSALTAVRRIRDAKALVEDVAGTRLRTYRPPYGEHTLAQAVGIRALGLRLVNWSGDAVDWIDDEESAVAERSLAGVFPGAILLLHDHRGDPEKLEEGQRLPAFDRAAVLRRILDGLDEREYETLAVKDLLAKYVSVRTHIRY</sequence>
<dbReference type="Proteomes" id="UP000576969">
    <property type="component" value="Unassembled WGS sequence"/>
</dbReference>
<dbReference type="AlphaFoldDB" id="A0A7Y9GNN3"/>
<organism evidence="2 3">
    <name type="scientific">Microbacterium immunditiarum</name>
    <dbReference type="NCBI Taxonomy" id="337480"/>
    <lineage>
        <taxon>Bacteria</taxon>
        <taxon>Bacillati</taxon>
        <taxon>Actinomycetota</taxon>
        <taxon>Actinomycetes</taxon>
        <taxon>Micrococcales</taxon>
        <taxon>Microbacteriaceae</taxon>
        <taxon>Microbacterium</taxon>
    </lineage>
</organism>
<dbReference type="GO" id="GO:0016810">
    <property type="term" value="F:hydrolase activity, acting on carbon-nitrogen (but not peptide) bonds"/>
    <property type="evidence" value="ECO:0007669"/>
    <property type="project" value="InterPro"/>
</dbReference>
<reference evidence="2 3" key="1">
    <citation type="submission" date="2020-07" db="EMBL/GenBank/DDBJ databases">
        <title>Sequencing the genomes of 1000 actinobacteria strains.</title>
        <authorList>
            <person name="Klenk H.-P."/>
        </authorList>
    </citation>
    <scope>NUCLEOTIDE SEQUENCE [LARGE SCALE GENOMIC DNA]</scope>
    <source>
        <strain evidence="2 3">DSM 24662</strain>
    </source>
</reference>
<dbReference type="RefSeq" id="WP_179487577.1">
    <property type="nucleotide sequence ID" value="NZ_JACCBV010000001.1"/>
</dbReference>
<dbReference type="CDD" id="cd10959">
    <property type="entry name" value="CE4_NodB_like_3"/>
    <property type="match status" value="1"/>
</dbReference>
<accession>A0A7Y9GNN3</accession>
<dbReference type="Pfam" id="PF01522">
    <property type="entry name" value="Polysacc_deac_1"/>
    <property type="match status" value="1"/>
</dbReference>
<protein>
    <submittedName>
        <fullName evidence="2">Peptidoglycan/xylan/chitin deacetylase (PgdA/CDA1 family)</fullName>
    </submittedName>
</protein>
<dbReference type="GO" id="GO:0005975">
    <property type="term" value="P:carbohydrate metabolic process"/>
    <property type="evidence" value="ECO:0007669"/>
    <property type="project" value="InterPro"/>
</dbReference>